<keyword evidence="1" id="KW-0175">Coiled coil</keyword>
<feature type="non-terminal residue" evidence="2">
    <location>
        <position position="1"/>
    </location>
</feature>
<evidence type="ECO:0000313" key="2">
    <source>
        <dbReference type="EMBL" id="KAJ8970343.1"/>
    </source>
</evidence>
<evidence type="ECO:0008006" key="4">
    <source>
        <dbReference type="Google" id="ProtNLM"/>
    </source>
</evidence>
<evidence type="ECO:0000256" key="1">
    <source>
        <dbReference type="SAM" id="Coils"/>
    </source>
</evidence>
<evidence type="ECO:0000313" key="3">
    <source>
        <dbReference type="Proteomes" id="UP001162164"/>
    </source>
</evidence>
<dbReference type="Proteomes" id="UP001162164">
    <property type="component" value="Unassembled WGS sequence"/>
</dbReference>
<dbReference type="EMBL" id="JAPWTJ010001634">
    <property type="protein sequence ID" value="KAJ8970343.1"/>
    <property type="molecule type" value="Genomic_DNA"/>
</dbReference>
<name>A0ABQ9J1I5_9CUCU</name>
<feature type="coiled-coil region" evidence="1">
    <location>
        <begin position="164"/>
        <end position="191"/>
    </location>
</feature>
<sequence>IFHPYNQIPWKCVKAVACRAAATNRIRREFISFAFRRKKKVNQDLDLFVCSSHFQENDYKRDLKSELLNLPPKKILNENALPSLNLPDGSASQLPIQPPKLVPLTVQGNTNIPPVGLLIYQYNVPGNAQVGNNNITANPNSQVIVENTTENALKAKLVQLKADLKGEKVKYTLLKRKMRELKDKAAELHTSSAETLRAISDGKTNESFNGSNLIEPISKFTIKKKKICVNLSFF</sequence>
<reference evidence="2" key="1">
    <citation type="journal article" date="2023" name="Insect Mol. Biol.">
        <title>Genome sequencing provides insights into the evolution of gene families encoding plant cell wall-degrading enzymes in longhorned beetles.</title>
        <authorList>
            <person name="Shin N.R."/>
            <person name="Okamura Y."/>
            <person name="Kirsch R."/>
            <person name="Pauchet Y."/>
        </authorList>
    </citation>
    <scope>NUCLEOTIDE SEQUENCE</scope>
    <source>
        <strain evidence="2">MMC_N1</strain>
    </source>
</reference>
<comment type="caution">
    <text evidence="2">The sequence shown here is derived from an EMBL/GenBank/DDBJ whole genome shotgun (WGS) entry which is preliminary data.</text>
</comment>
<organism evidence="2 3">
    <name type="scientific">Molorchus minor</name>
    <dbReference type="NCBI Taxonomy" id="1323400"/>
    <lineage>
        <taxon>Eukaryota</taxon>
        <taxon>Metazoa</taxon>
        <taxon>Ecdysozoa</taxon>
        <taxon>Arthropoda</taxon>
        <taxon>Hexapoda</taxon>
        <taxon>Insecta</taxon>
        <taxon>Pterygota</taxon>
        <taxon>Neoptera</taxon>
        <taxon>Endopterygota</taxon>
        <taxon>Coleoptera</taxon>
        <taxon>Polyphaga</taxon>
        <taxon>Cucujiformia</taxon>
        <taxon>Chrysomeloidea</taxon>
        <taxon>Cerambycidae</taxon>
        <taxon>Lamiinae</taxon>
        <taxon>Monochamini</taxon>
        <taxon>Molorchus</taxon>
    </lineage>
</organism>
<accession>A0ABQ9J1I5</accession>
<keyword evidence="3" id="KW-1185">Reference proteome</keyword>
<proteinExistence type="predicted"/>
<protein>
    <recommendedName>
        <fullName evidence="4">THAP-type domain-containing protein</fullName>
    </recommendedName>
</protein>
<gene>
    <name evidence="2" type="ORF">NQ317_007622</name>
</gene>